<dbReference type="InterPro" id="IPR013083">
    <property type="entry name" value="Znf_RING/FYVE/PHD"/>
</dbReference>
<proteinExistence type="predicted"/>
<dbReference type="GO" id="GO:0061630">
    <property type="term" value="F:ubiquitin protein ligase activity"/>
    <property type="evidence" value="ECO:0007669"/>
    <property type="project" value="UniProtKB-EC"/>
</dbReference>
<keyword evidence="4" id="KW-0479">Metal-binding</keyword>
<comment type="caution">
    <text evidence="12">The sequence shown here is derived from an EMBL/GenBank/DDBJ whole genome shotgun (WGS) entry which is preliminary data.</text>
</comment>
<name>A0A199W3L6_ANACO</name>
<keyword evidence="10" id="KW-0472">Membrane</keyword>
<feature type="region of interest" description="Disordered" evidence="9">
    <location>
        <begin position="127"/>
        <end position="165"/>
    </location>
</feature>
<dbReference type="InterPro" id="IPR010605">
    <property type="entry name" value="DUF1191"/>
</dbReference>
<reference evidence="12 13" key="1">
    <citation type="journal article" date="2016" name="DNA Res.">
        <title>The draft genome of MD-2 pineapple using hybrid error correction of long reads.</title>
        <authorList>
            <person name="Redwan R.M."/>
            <person name="Saidin A."/>
            <person name="Kumar S.V."/>
        </authorList>
    </citation>
    <scope>NUCLEOTIDE SEQUENCE [LARGE SCALE GENOMIC DNA]</scope>
    <source>
        <strain evidence="13">cv. MD2</strain>
        <tissue evidence="12">Leaf</tissue>
    </source>
</reference>
<dbReference type="EC" id="2.3.2.27" evidence="2"/>
<feature type="region of interest" description="Disordered" evidence="9">
    <location>
        <begin position="329"/>
        <end position="370"/>
    </location>
</feature>
<dbReference type="PANTHER" id="PTHR33512">
    <property type="entry name" value="PROTEIN, PUTATIVE (DUF1191)-RELATED"/>
    <property type="match status" value="1"/>
</dbReference>
<keyword evidence="10" id="KW-0812">Transmembrane</keyword>
<dbReference type="Pfam" id="PF06697">
    <property type="entry name" value="DUF1191"/>
    <property type="match status" value="1"/>
</dbReference>
<keyword evidence="3" id="KW-0808">Transferase</keyword>
<evidence type="ECO:0000313" key="13">
    <source>
        <dbReference type="Proteomes" id="UP000092600"/>
    </source>
</evidence>
<feature type="compositionally biased region" description="Polar residues" evidence="9">
    <location>
        <begin position="84"/>
        <end position="96"/>
    </location>
</feature>
<feature type="compositionally biased region" description="Acidic residues" evidence="9">
    <location>
        <begin position="134"/>
        <end position="149"/>
    </location>
</feature>
<evidence type="ECO:0000256" key="1">
    <source>
        <dbReference type="ARBA" id="ARBA00000900"/>
    </source>
</evidence>
<feature type="transmembrane region" description="Helical" evidence="10">
    <location>
        <begin position="622"/>
        <end position="646"/>
    </location>
</feature>
<dbReference type="SUPFAM" id="SSF57850">
    <property type="entry name" value="RING/U-box"/>
    <property type="match status" value="1"/>
</dbReference>
<keyword evidence="5 8" id="KW-0863">Zinc-finger</keyword>
<dbReference type="GO" id="GO:0008270">
    <property type="term" value="F:zinc ion binding"/>
    <property type="evidence" value="ECO:0007669"/>
    <property type="project" value="UniProtKB-KW"/>
</dbReference>
<dbReference type="GO" id="GO:0016020">
    <property type="term" value="C:membrane"/>
    <property type="evidence" value="ECO:0007669"/>
    <property type="project" value="TreeGrafter"/>
</dbReference>
<dbReference type="FunFam" id="3.30.40.10:FF:000022">
    <property type="entry name" value="E3 ubiquitin-protein ligase RING1-like"/>
    <property type="match status" value="1"/>
</dbReference>
<dbReference type="SMART" id="SM00184">
    <property type="entry name" value="RING"/>
    <property type="match status" value="1"/>
</dbReference>
<dbReference type="CDD" id="cd16667">
    <property type="entry name" value="RING-H2_RNF126-like"/>
    <property type="match status" value="1"/>
</dbReference>
<evidence type="ECO:0000259" key="11">
    <source>
        <dbReference type="PROSITE" id="PS50089"/>
    </source>
</evidence>
<evidence type="ECO:0000256" key="5">
    <source>
        <dbReference type="ARBA" id="ARBA00022771"/>
    </source>
</evidence>
<feature type="transmembrane region" description="Helical" evidence="10">
    <location>
        <begin position="377"/>
        <end position="398"/>
    </location>
</feature>
<dbReference type="Gene3D" id="3.30.40.10">
    <property type="entry name" value="Zinc/RING finger domain, C3HC4 (zinc finger)"/>
    <property type="match status" value="1"/>
</dbReference>
<dbReference type="EMBL" id="LSRQ01000333">
    <property type="protein sequence ID" value="OAY83500.1"/>
    <property type="molecule type" value="Genomic_DNA"/>
</dbReference>
<evidence type="ECO:0000256" key="9">
    <source>
        <dbReference type="SAM" id="MobiDB-lite"/>
    </source>
</evidence>
<comment type="catalytic activity">
    <reaction evidence="1">
        <text>S-ubiquitinyl-[E2 ubiquitin-conjugating enzyme]-L-cysteine + [acceptor protein]-L-lysine = [E2 ubiquitin-conjugating enzyme]-L-cysteine + N(6)-ubiquitinyl-[acceptor protein]-L-lysine.</text>
        <dbReference type="EC" id="2.3.2.27"/>
    </reaction>
</comment>
<feature type="domain" description="RING-type" evidence="11">
    <location>
        <begin position="260"/>
        <end position="301"/>
    </location>
</feature>
<keyword evidence="6" id="KW-0833">Ubl conjugation pathway</keyword>
<evidence type="ECO:0000256" key="2">
    <source>
        <dbReference type="ARBA" id="ARBA00012483"/>
    </source>
</evidence>
<dbReference type="Proteomes" id="UP000092600">
    <property type="component" value="Unassembled WGS sequence"/>
</dbReference>
<evidence type="ECO:0000256" key="7">
    <source>
        <dbReference type="ARBA" id="ARBA00022833"/>
    </source>
</evidence>
<dbReference type="InterPro" id="IPR001841">
    <property type="entry name" value="Znf_RING"/>
</dbReference>
<protein>
    <recommendedName>
        <fullName evidence="2">RING-type E3 ubiquitin transferase</fullName>
        <ecNumber evidence="2">2.3.2.27</ecNumber>
    </recommendedName>
</protein>
<dbReference type="AlphaFoldDB" id="A0A199W3L6"/>
<dbReference type="PANTHER" id="PTHR33512:SF14">
    <property type="entry name" value="EXPRESSED PROTEIN"/>
    <property type="match status" value="1"/>
</dbReference>
<organism evidence="12 13">
    <name type="scientific">Ananas comosus</name>
    <name type="common">Pineapple</name>
    <name type="synonym">Ananas ananas</name>
    <dbReference type="NCBI Taxonomy" id="4615"/>
    <lineage>
        <taxon>Eukaryota</taxon>
        <taxon>Viridiplantae</taxon>
        <taxon>Streptophyta</taxon>
        <taxon>Embryophyta</taxon>
        <taxon>Tracheophyta</taxon>
        <taxon>Spermatophyta</taxon>
        <taxon>Magnoliopsida</taxon>
        <taxon>Liliopsida</taxon>
        <taxon>Poales</taxon>
        <taxon>Bromeliaceae</taxon>
        <taxon>Bromelioideae</taxon>
        <taxon>Ananas</taxon>
    </lineage>
</organism>
<feature type="compositionally biased region" description="Basic and acidic residues" evidence="9">
    <location>
        <begin position="338"/>
        <end position="359"/>
    </location>
</feature>
<keyword evidence="10" id="KW-1133">Transmembrane helix</keyword>
<evidence type="ECO:0000313" key="12">
    <source>
        <dbReference type="EMBL" id="OAY83500.1"/>
    </source>
</evidence>
<gene>
    <name evidence="12" type="ORF">ACMD2_00235</name>
</gene>
<dbReference type="Pfam" id="PF13639">
    <property type="entry name" value="zf-RING_2"/>
    <property type="match status" value="1"/>
</dbReference>
<dbReference type="PROSITE" id="PS50089">
    <property type="entry name" value="ZF_RING_2"/>
    <property type="match status" value="1"/>
</dbReference>
<evidence type="ECO:0000256" key="8">
    <source>
        <dbReference type="PROSITE-ProRule" id="PRU00175"/>
    </source>
</evidence>
<evidence type="ECO:0000256" key="6">
    <source>
        <dbReference type="ARBA" id="ARBA00022786"/>
    </source>
</evidence>
<sequence length="696" mass="77663">MIVLNSPNRDVSIRDIRRRRRLRRRRALRYGSSNSVDSDSFSQRFSHLINLASQSHETDSTPNRSRGWQSTISDNESDSVFGESESNLSFSNYGGESDTSIDQNSLMYFQLENESYVYTDTDIDPMHAGLDQWNSDDQDEEEDGGDWDDRESPNGIVERESQNQDGALVHRRMRGAFEMGTHYADLFVDFEDFELEIRPAGFTADPGDYVDPARFEELLEQFAENDASRRGAPPASASVLLNLPSVVISKSHEKDGSLICPVCKDPLPINTEAKQLPCLHLYHPSCILPWLSSRNTCPVCRYELPTDDIEYEMAKTELLSRNLAEESSYNRSNDVEVNETHDNSNDRIASRMAESRGEASGDQVGVRSNGRDRRGGGWLFLAAAPIVSLVGIVLVLWFKNPHVLSTPLCDSQPPESSPTLARELDAVLQDYAFRAFVHPKTGITYDGSVPSNLTGIQIAALRLRSGSFRKRGVTRYKEFQVPPGVIIQPYVERIVLVYHNLGNWSSFYYPLPGFTYLAPVLGLLAYDASNLSATDVPELDFVASDSPLLIKFTNLSPVSGAVMAQCVWFDLDGVPEFRDLVSRNTCSTYRRGHFSIVVNSTEILSPPGPGVFPSEHKKSSRVWKIVGGVIGGFVVLVLVALLVVWISRCKRSRKVAEMERRAEVGEALQMARVGDTQAPVALGIRTQPRLEDEYVA</sequence>
<feature type="region of interest" description="Disordered" evidence="9">
    <location>
        <begin position="53"/>
        <end position="96"/>
    </location>
</feature>
<evidence type="ECO:0000256" key="3">
    <source>
        <dbReference type="ARBA" id="ARBA00022679"/>
    </source>
</evidence>
<evidence type="ECO:0000256" key="10">
    <source>
        <dbReference type="SAM" id="Phobius"/>
    </source>
</evidence>
<dbReference type="STRING" id="4615.A0A199W3L6"/>
<feature type="compositionally biased region" description="Polar residues" evidence="9">
    <location>
        <begin position="53"/>
        <end position="74"/>
    </location>
</feature>
<evidence type="ECO:0000256" key="4">
    <source>
        <dbReference type="ARBA" id="ARBA00022723"/>
    </source>
</evidence>
<keyword evidence="7" id="KW-0862">Zinc</keyword>
<accession>A0A199W3L6</accession>